<name>A0A1H7THM0_9GAMM</name>
<dbReference type="Proteomes" id="UP000185766">
    <property type="component" value="Unassembled WGS sequence"/>
</dbReference>
<evidence type="ECO:0000313" key="3">
    <source>
        <dbReference type="EMBL" id="SEL83979.1"/>
    </source>
</evidence>
<evidence type="ECO:0000256" key="1">
    <source>
        <dbReference type="ARBA" id="ARBA00008635"/>
    </source>
</evidence>
<evidence type="ECO:0000256" key="2">
    <source>
        <dbReference type="ARBA" id="ARBA00022723"/>
    </source>
</evidence>
<dbReference type="EMBL" id="FOAS01000031">
    <property type="protein sequence ID" value="SEL83979.1"/>
    <property type="molecule type" value="Genomic_DNA"/>
</dbReference>
<dbReference type="PANTHER" id="PTHR37302:SF1">
    <property type="entry name" value="PROTEIN DINB"/>
    <property type="match status" value="1"/>
</dbReference>
<protein>
    <submittedName>
        <fullName evidence="3">Uncharacterized damage-inducible protein DinB (Forms a four-helix bundle)</fullName>
    </submittedName>
</protein>
<dbReference type="Gene3D" id="1.20.120.450">
    <property type="entry name" value="dinb family like domain"/>
    <property type="match status" value="1"/>
</dbReference>
<keyword evidence="2" id="KW-0479">Metal-binding</keyword>
<dbReference type="PANTHER" id="PTHR37302">
    <property type="entry name" value="SLR1116 PROTEIN"/>
    <property type="match status" value="1"/>
</dbReference>
<gene>
    <name evidence="3" type="ORF">SAMN05216214_1313</name>
</gene>
<reference evidence="3 4" key="1">
    <citation type="submission" date="2016-10" db="EMBL/GenBank/DDBJ databases">
        <authorList>
            <person name="de Groot N.N."/>
        </authorList>
    </citation>
    <scope>NUCLEOTIDE SEQUENCE [LARGE SCALE GENOMIC DNA]</scope>
    <source>
        <strain evidence="3 4">JCM 19513</strain>
    </source>
</reference>
<sequence>METSKLLFANAFKYKKWANSELLTFGERQLHLLPESDAVFFIRILNHTTVVDSLFISRMSGAPELYSADNTPETPTYSELKERIDRNDSWLVHFSATITPEILSQIISFKFTDGDYGKLSVEEVMIHLLTHGSNHRGMASRTLASNGLERPKDTFTRYLHEVEPFRREQAQRTST</sequence>
<dbReference type="AlphaFoldDB" id="A0A1H7THM0"/>
<evidence type="ECO:0000313" key="4">
    <source>
        <dbReference type="Proteomes" id="UP000185766"/>
    </source>
</evidence>
<organism evidence="3 4">
    <name type="scientific">Atopomonas hussainii</name>
    <dbReference type="NCBI Taxonomy" id="1429083"/>
    <lineage>
        <taxon>Bacteria</taxon>
        <taxon>Pseudomonadati</taxon>
        <taxon>Pseudomonadota</taxon>
        <taxon>Gammaproteobacteria</taxon>
        <taxon>Pseudomonadales</taxon>
        <taxon>Pseudomonadaceae</taxon>
        <taxon>Atopomonas</taxon>
    </lineage>
</organism>
<dbReference type="GO" id="GO:0046872">
    <property type="term" value="F:metal ion binding"/>
    <property type="evidence" value="ECO:0007669"/>
    <property type="project" value="UniProtKB-KW"/>
</dbReference>
<dbReference type="Pfam" id="PF05163">
    <property type="entry name" value="DinB"/>
    <property type="match status" value="1"/>
</dbReference>
<dbReference type="InterPro" id="IPR034660">
    <property type="entry name" value="DinB/YfiT-like"/>
</dbReference>
<keyword evidence="4" id="KW-1185">Reference proteome</keyword>
<proteinExistence type="inferred from homology"/>
<accession>A0A1H7THM0</accession>
<comment type="similarity">
    <text evidence="1">Belongs to the DinB family.</text>
</comment>
<dbReference type="InterPro" id="IPR007837">
    <property type="entry name" value="DinB"/>
</dbReference>
<dbReference type="SUPFAM" id="SSF109854">
    <property type="entry name" value="DinB/YfiT-like putative metalloenzymes"/>
    <property type="match status" value="1"/>
</dbReference>